<evidence type="ECO:0000313" key="3">
    <source>
        <dbReference type="Proteomes" id="UP000489600"/>
    </source>
</evidence>
<reference evidence="2" key="1">
    <citation type="submission" date="2019-07" db="EMBL/GenBank/DDBJ databases">
        <authorList>
            <person name="Dittberner H."/>
        </authorList>
    </citation>
    <scope>NUCLEOTIDE SEQUENCE [LARGE SCALE GENOMIC DNA]</scope>
</reference>
<protein>
    <submittedName>
        <fullName evidence="2">Uncharacterized protein</fullName>
    </submittedName>
</protein>
<evidence type="ECO:0000313" key="2">
    <source>
        <dbReference type="EMBL" id="VVB15191.1"/>
    </source>
</evidence>
<evidence type="ECO:0000256" key="1">
    <source>
        <dbReference type="SAM" id="MobiDB-lite"/>
    </source>
</evidence>
<gene>
    <name evidence="2" type="ORF">ANE_LOCUS25635</name>
</gene>
<dbReference type="Proteomes" id="UP000489600">
    <property type="component" value="Unassembled WGS sequence"/>
</dbReference>
<keyword evidence="3" id="KW-1185">Reference proteome</keyword>
<feature type="region of interest" description="Disordered" evidence="1">
    <location>
        <begin position="72"/>
        <end position="103"/>
    </location>
</feature>
<sequence length="103" mass="11036">MVEPLNLMLKERDLFAPPSLQGLEILLNQLSSLRETIEFQSASALYNLCAAKFPGCLSQMLLKLYQSSSSGILRSISSPKPSPNSATAASNSLSSCSRTSSPL</sequence>
<dbReference type="AlphaFoldDB" id="A0A565CNR2"/>
<organism evidence="2 3">
    <name type="scientific">Arabis nemorensis</name>
    <dbReference type="NCBI Taxonomy" id="586526"/>
    <lineage>
        <taxon>Eukaryota</taxon>
        <taxon>Viridiplantae</taxon>
        <taxon>Streptophyta</taxon>
        <taxon>Embryophyta</taxon>
        <taxon>Tracheophyta</taxon>
        <taxon>Spermatophyta</taxon>
        <taxon>Magnoliopsida</taxon>
        <taxon>eudicotyledons</taxon>
        <taxon>Gunneridae</taxon>
        <taxon>Pentapetalae</taxon>
        <taxon>rosids</taxon>
        <taxon>malvids</taxon>
        <taxon>Brassicales</taxon>
        <taxon>Brassicaceae</taxon>
        <taxon>Arabideae</taxon>
        <taxon>Arabis</taxon>
    </lineage>
</organism>
<comment type="caution">
    <text evidence="2">The sequence shown here is derived from an EMBL/GenBank/DDBJ whole genome shotgun (WGS) entry which is preliminary data.</text>
</comment>
<name>A0A565CNR2_9BRAS</name>
<accession>A0A565CNR2</accession>
<dbReference type="EMBL" id="CABITT030000008">
    <property type="protein sequence ID" value="VVB15191.1"/>
    <property type="molecule type" value="Genomic_DNA"/>
</dbReference>
<proteinExistence type="predicted"/>